<evidence type="ECO:0000259" key="2">
    <source>
        <dbReference type="Pfam" id="PF00561"/>
    </source>
</evidence>
<dbReference type="EMBL" id="UINC01001688">
    <property type="protein sequence ID" value="SUZ86559.1"/>
    <property type="molecule type" value="Genomic_DNA"/>
</dbReference>
<dbReference type="Gene3D" id="3.40.50.1820">
    <property type="entry name" value="alpha/beta hydrolase"/>
    <property type="match status" value="1"/>
</dbReference>
<name>A0A381R701_9ZZZZ</name>
<dbReference type="Pfam" id="PF00561">
    <property type="entry name" value="Abhydrolase_1"/>
    <property type="match status" value="1"/>
</dbReference>
<dbReference type="GO" id="GO:0004301">
    <property type="term" value="F:epoxide hydrolase activity"/>
    <property type="evidence" value="ECO:0007669"/>
    <property type="project" value="TreeGrafter"/>
</dbReference>
<dbReference type="PANTHER" id="PTHR42977:SF3">
    <property type="entry name" value="AB HYDROLASE-1 DOMAIN-CONTAINING PROTEIN"/>
    <property type="match status" value="1"/>
</dbReference>
<accession>A0A381R701</accession>
<sequence length="306" mass="33516">MVPLDETYDGSFPFAAHTFDGHGFVQHFVDEGPRDGEPIVCLHGEPTWGYLYRHMIGPLAEDNRVVVPDHMGFGKSETPQDREYTLQAHTENLSALIEHLGLTDITFVGQDWGGPIATAYTVRHPERVKRIVFANTLAGYGRVDPASVTPTSESRWFTWIGGGLESGRTEDVLLNLGSTVLSVMKIIGFTNSAAVDDTWIRAYSDPFPDRESAIGGLEFPLDAYLGRIRDYVVEGAVGIGDLCAKPAILLEGMEDGAIPPDRAIADFRALWPDAPVVEMPGVGHFCQEDAPGVLVDNIRRFLHANP</sequence>
<dbReference type="PRINTS" id="PR00111">
    <property type="entry name" value="ABHYDROLASE"/>
</dbReference>
<dbReference type="PRINTS" id="PR00412">
    <property type="entry name" value="EPOXHYDRLASE"/>
</dbReference>
<dbReference type="InterPro" id="IPR000073">
    <property type="entry name" value="AB_hydrolase_1"/>
</dbReference>
<dbReference type="SUPFAM" id="SSF53474">
    <property type="entry name" value="alpha/beta-Hydrolases"/>
    <property type="match status" value="1"/>
</dbReference>
<dbReference type="InterPro" id="IPR029058">
    <property type="entry name" value="AB_hydrolase_fold"/>
</dbReference>
<evidence type="ECO:0000256" key="1">
    <source>
        <dbReference type="ARBA" id="ARBA00022801"/>
    </source>
</evidence>
<dbReference type="InterPro" id="IPR051340">
    <property type="entry name" value="Haloalkane_dehalogenase"/>
</dbReference>
<reference evidence="3" key="1">
    <citation type="submission" date="2018-05" db="EMBL/GenBank/DDBJ databases">
        <authorList>
            <person name="Lanie J.A."/>
            <person name="Ng W.-L."/>
            <person name="Kazmierczak K.M."/>
            <person name="Andrzejewski T.M."/>
            <person name="Davidsen T.M."/>
            <person name="Wayne K.J."/>
            <person name="Tettelin H."/>
            <person name="Glass J.I."/>
            <person name="Rusch D."/>
            <person name="Podicherti R."/>
            <person name="Tsui H.-C.T."/>
            <person name="Winkler M.E."/>
        </authorList>
    </citation>
    <scope>NUCLEOTIDE SEQUENCE</scope>
</reference>
<keyword evidence="1" id="KW-0378">Hydrolase</keyword>
<proteinExistence type="predicted"/>
<protein>
    <recommendedName>
        <fullName evidence="2">AB hydrolase-1 domain-containing protein</fullName>
    </recommendedName>
</protein>
<evidence type="ECO:0000313" key="3">
    <source>
        <dbReference type="EMBL" id="SUZ86559.1"/>
    </source>
</evidence>
<dbReference type="PANTHER" id="PTHR42977">
    <property type="entry name" value="HYDROLASE-RELATED"/>
    <property type="match status" value="1"/>
</dbReference>
<feature type="domain" description="AB hydrolase-1" evidence="2">
    <location>
        <begin position="38"/>
        <end position="291"/>
    </location>
</feature>
<dbReference type="InterPro" id="IPR000639">
    <property type="entry name" value="Epox_hydrolase-like"/>
</dbReference>
<gene>
    <name evidence="3" type="ORF">METZ01_LOCUS39413</name>
</gene>
<dbReference type="AlphaFoldDB" id="A0A381R701"/>
<organism evidence="3">
    <name type="scientific">marine metagenome</name>
    <dbReference type="NCBI Taxonomy" id="408172"/>
    <lineage>
        <taxon>unclassified sequences</taxon>
        <taxon>metagenomes</taxon>
        <taxon>ecological metagenomes</taxon>
    </lineage>
</organism>